<dbReference type="AlphaFoldDB" id="A0AAD4MN46"/>
<reference evidence="2" key="1">
    <citation type="submission" date="2022-01" db="EMBL/GenBank/DDBJ databases">
        <title>Genome Sequence Resource for Two Populations of Ditylenchus destructor, the Migratory Endoparasitic Phytonematode.</title>
        <authorList>
            <person name="Zhang H."/>
            <person name="Lin R."/>
            <person name="Xie B."/>
        </authorList>
    </citation>
    <scope>NUCLEOTIDE SEQUENCE</scope>
    <source>
        <strain evidence="2">BazhouSP</strain>
    </source>
</reference>
<gene>
    <name evidence="2" type="ORF">DdX_17636</name>
</gene>
<feature type="region of interest" description="Disordered" evidence="1">
    <location>
        <begin position="338"/>
        <end position="362"/>
    </location>
</feature>
<evidence type="ECO:0000313" key="3">
    <source>
        <dbReference type="Proteomes" id="UP001201812"/>
    </source>
</evidence>
<name>A0AAD4MN46_9BILA</name>
<dbReference type="Proteomes" id="UP001201812">
    <property type="component" value="Unassembled WGS sequence"/>
</dbReference>
<sequence length="362" mass="42771">MSRINLSDEIINTQSNNRLATPQFGNGQQADKIKRKVFVAIFEIENYSLYSSLTMSNSKPLPPFTFEVLCYLNRDQLERFSIVCCPLKNIIDRYFHSKPYRIFDQLYIRGGSYFLCHNGVRWHPDRDDYNHNAEYSFAEMLPYLGPTVRIKETIINVFISNFYSPKYIAEMESIAYLWRDYRISIWNHRYDRIVAEDIQRILNSPTILQCRKLCLYNARFSFKDYQVLYSVKEIELRYNQKVETYYNTHGYNIDEIDLLQQYWHQFLEQPRVKPLVVFRFLRYSNLSRKNIDNLLSRLFKLAIRPLAAGTQLELTQLDAHILTRQAQLLSATSQRIQSQANTQLPPDAPAYQTTTSSKPLSP</sequence>
<protein>
    <recommendedName>
        <fullName evidence="4">F-box domain-containing protein</fullName>
    </recommendedName>
</protein>
<evidence type="ECO:0000256" key="1">
    <source>
        <dbReference type="SAM" id="MobiDB-lite"/>
    </source>
</evidence>
<evidence type="ECO:0008006" key="4">
    <source>
        <dbReference type="Google" id="ProtNLM"/>
    </source>
</evidence>
<accession>A0AAD4MN46</accession>
<keyword evidence="3" id="KW-1185">Reference proteome</keyword>
<feature type="compositionally biased region" description="Polar residues" evidence="1">
    <location>
        <begin position="351"/>
        <end position="362"/>
    </location>
</feature>
<evidence type="ECO:0000313" key="2">
    <source>
        <dbReference type="EMBL" id="KAI1698915.1"/>
    </source>
</evidence>
<comment type="caution">
    <text evidence="2">The sequence shown here is derived from an EMBL/GenBank/DDBJ whole genome shotgun (WGS) entry which is preliminary data.</text>
</comment>
<dbReference type="EMBL" id="JAKKPZ010000199">
    <property type="protein sequence ID" value="KAI1698915.1"/>
    <property type="molecule type" value="Genomic_DNA"/>
</dbReference>
<organism evidence="2 3">
    <name type="scientific">Ditylenchus destructor</name>
    <dbReference type="NCBI Taxonomy" id="166010"/>
    <lineage>
        <taxon>Eukaryota</taxon>
        <taxon>Metazoa</taxon>
        <taxon>Ecdysozoa</taxon>
        <taxon>Nematoda</taxon>
        <taxon>Chromadorea</taxon>
        <taxon>Rhabditida</taxon>
        <taxon>Tylenchina</taxon>
        <taxon>Tylenchomorpha</taxon>
        <taxon>Sphaerularioidea</taxon>
        <taxon>Anguinidae</taxon>
        <taxon>Anguininae</taxon>
        <taxon>Ditylenchus</taxon>
    </lineage>
</organism>
<proteinExistence type="predicted"/>